<dbReference type="EMBL" id="AP022612">
    <property type="protein sequence ID" value="BBZ34402.1"/>
    <property type="molecule type" value="Genomic_DNA"/>
</dbReference>
<sequence>MEPGYPHRMRTTRITVGATLLASLAMAAPAGADPTYPGSYGSNGVFGVGVGNTDPRATAVIPPGRYRVDQAPSLAPFQSAPGSWYRCSDFPCGPGYSANVIASGAALRDIATEVDILPTDVAVSLHNVTLTAVR</sequence>
<proteinExistence type="predicted"/>
<reference evidence="2" key="2">
    <citation type="submission" date="2020-02" db="EMBL/GenBank/DDBJ databases">
        <authorList>
            <person name="Matsumoto Y."/>
            <person name="Motooka D."/>
            <person name="Nakamura S."/>
        </authorList>
    </citation>
    <scope>NUCLEOTIDE SEQUENCE</scope>
    <source>
        <strain evidence="2">JCM 13671</strain>
    </source>
</reference>
<name>A0A7I7Y029_9MYCO</name>
<gene>
    <name evidence="2" type="ORF">MCNF_30070</name>
</gene>
<feature type="chain" id="PRO_5029744733" evidence="1">
    <location>
        <begin position="33"/>
        <end position="134"/>
    </location>
</feature>
<keyword evidence="3" id="KW-1185">Reference proteome</keyword>
<evidence type="ECO:0000256" key="1">
    <source>
        <dbReference type="SAM" id="SignalP"/>
    </source>
</evidence>
<feature type="signal peptide" evidence="1">
    <location>
        <begin position="1"/>
        <end position="32"/>
    </location>
</feature>
<dbReference type="Proteomes" id="UP000466931">
    <property type="component" value="Chromosome"/>
</dbReference>
<dbReference type="AlphaFoldDB" id="A0A7I7Y029"/>
<evidence type="ECO:0000313" key="3">
    <source>
        <dbReference type="Proteomes" id="UP000466931"/>
    </source>
</evidence>
<organism evidence="2 3">
    <name type="scientific">Mycolicibacterium confluentis</name>
    <dbReference type="NCBI Taxonomy" id="28047"/>
    <lineage>
        <taxon>Bacteria</taxon>
        <taxon>Bacillati</taxon>
        <taxon>Actinomycetota</taxon>
        <taxon>Actinomycetes</taxon>
        <taxon>Mycobacteriales</taxon>
        <taxon>Mycobacteriaceae</taxon>
        <taxon>Mycolicibacterium</taxon>
    </lineage>
</organism>
<accession>A0A7I7Y029</accession>
<keyword evidence="1" id="KW-0732">Signal</keyword>
<reference evidence="2" key="1">
    <citation type="journal article" date="2019" name="Emerg. Microbes Infect.">
        <title>Comprehensive subspecies identification of 175 nontuberculous mycobacteria species based on 7547 genomic profiles.</title>
        <authorList>
            <person name="Matsumoto Y."/>
            <person name="Kinjo T."/>
            <person name="Motooka D."/>
            <person name="Nabeya D."/>
            <person name="Jung N."/>
            <person name="Uechi K."/>
            <person name="Horii T."/>
            <person name="Iida T."/>
            <person name="Fujita J."/>
            <person name="Nakamura S."/>
        </authorList>
    </citation>
    <scope>NUCLEOTIDE SEQUENCE [LARGE SCALE GENOMIC DNA]</scope>
    <source>
        <strain evidence="2">JCM 13671</strain>
    </source>
</reference>
<evidence type="ECO:0000313" key="2">
    <source>
        <dbReference type="EMBL" id="BBZ34402.1"/>
    </source>
</evidence>
<protein>
    <submittedName>
        <fullName evidence="2">Uncharacterized protein</fullName>
    </submittedName>
</protein>